<dbReference type="PANTHER" id="PTHR30521">
    <property type="entry name" value="DEFERROCHELATASE/PEROXIDASE"/>
    <property type="match status" value="1"/>
</dbReference>
<dbReference type="PROSITE" id="PS51318">
    <property type="entry name" value="TAT"/>
    <property type="match status" value="1"/>
</dbReference>
<proteinExistence type="inferred from homology"/>
<dbReference type="HOGENOM" id="CLU_039488_1_2_11"/>
<evidence type="ECO:0000313" key="10">
    <source>
        <dbReference type="Proteomes" id="UP000030300"/>
    </source>
</evidence>
<keyword evidence="3" id="KW-0349">Heme</keyword>
<keyword evidence="10" id="KW-1185">Reference proteome</keyword>
<dbReference type="eggNOG" id="COG2837">
    <property type="taxonomic scope" value="Bacteria"/>
</dbReference>
<dbReference type="GeneID" id="96608700"/>
<gene>
    <name evidence="9" type="ORF">KR76_07090</name>
</gene>
<sequence length="419" mass="44922">MPGGPRWDRRRVLRTGAAAFGGAGAGWSASALVANGSAAAAPTDGPARVVGPSAGAETVPVVGTHQAGVDTPPQAHLALVGWDLREDAGVVGLTRMMRLLSDDAARLASGTAALADTEPELAAHPARLTVTFGFGPRVLRDLVPAGRRPRLDELPGFDRDRLDPRWGQTDVVAQVCCDDPTTLAHARRMLVKDARTFAQVRWIQQGFRTARGTVPDGTTMRNLMGQVDGTVNLAPAEPDFDPLVWSGDDALAGGTFLVVRRIRMQLDKWDRVDRVGREVVVGRRLDTGAPLTGVTEFDEPDFAATDRFGFPVIDPASHVARARSADPRERFLRRAYSYTEPDPARSTGEDSGLVFLAFAADPARQFVPVQRRLDELDRLNEWVVAIGSAVYAIPPAAPQGGYVGQQLLEGKSTGEKSPS</sequence>
<evidence type="ECO:0000313" key="9">
    <source>
        <dbReference type="EMBL" id="AIY16591.1"/>
    </source>
</evidence>
<dbReference type="RefSeq" id="WP_038677443.1">
    <property type="nucleotide sequence ID" value="NZ_BJMC01000017.1"/>
</dbReference>
<dbReference type="GO" id="GO:0020037">
    <property type="term" value="F:heme binding"/>
    <property type="evidence" value="ECO:0007669"/>
    <property type="project" value="InterPro"/>
</dbReference>
<name>A0A0A1DGZ1_NOCSI</name>
<evidence type="ECO:0000256" key="2">
    <source>
        <dbReference type="ARBA" id="ARBA00022559"/>
    </source>
</evidence>
<dbReference type="Pfam" id="PF04261">
    <property type="entry name" value="Dyp_perox_N"/>
    <property type="match status" value="1"/>
</dbReference>
<evidence type="ECO:0000256" key="1">
    <source>
        <dbReference type="ARBA" id="ARBA00001970"/>
    </source>
</evidence>
<keyword evidence="4" id="KW-0479">Metal-binding</keyword>
<dbReference type="InterPro" id="IPR048327">
    <property type="entry name" value="Dyp_perox_N"/>
</dbReference>
<comment type="cofactor">
    <cofactor evidence="1">
        <name>heme b</name>
        <dbReference type="ChEBI" id="CHEBI:60344"/>
    </cofactor>
</comment>
<dbReference type="GO" id="GO:0046872">
    <property type="term" value="F:metal ion binding"/>
    <property type="evidence" value="ECO:0007669"/>
    <property type="project" value="UniProtKB-KW"/>
</dbReference>
<dbReference type="AlphaFoldDB" id="A0A0A1DGZ1"/>
<evidence type="ECO:0000256" key="3">
    <source>
        <dbReference type="ARBA" id="ARBA00022617"/>
    </source>
</evidence>
<keyword evidence="2 9" id="KW-0575">Peroxidase</keyword>
<keyword evidence="6" id="KW-0560">Oxidoreductase</keyword>
<dbReference type="Pfam" id="PF20628">
    <property type="entry name" value="Dyp_perox_C"/>
    <property type="match status" value="1"/>
</dbReference>
<dbReference type="PANTHER" id="PTHR30521:SF4">
    <property type="entry name" value="DEFERROCHELATASE"/>
    <property type="match status" value="1"/>
</dbReference>
<evidence type="ECO:0000256" key="7">
    <source>
        <dbReference type="ARBA" id="ARBA00023004"/>
    </source>
</evidence>
<dbReference type="NCBIfam" id="TIGR01413">
    <property type="entry name" value="Dyp_perox_fam"/>
    <property type="match status" value="1"/>
</dbReference>
<dbReference type="InterPro" id="IPR006311">
    <property type="entry name" value="TAT_signal"/>
</dbReference>
<dbReference type="GO" id="GO:0004601">
    <property type="term" value="F:peroxidase activity"/>
    <property type="evidence" value="ECO:0007669"/>
    <property type="project" value="UniProtKB-KW"/>
</dbReference>
<keyword evidence="5" id="KW-0732">Signal</keyword>
<reference evidence="9 10" key="1">
    <citation type="journal article" date="2015" name="Genome Announc.">
        <title>Complete Genome Sequence of Steroid-Transforming Nocardioides simplex VKM Ac-2033D.</title>
        <authorList>
            <person name="Shtratnikova V.Y."/>
            <person name="Schelkunov M.I."/>
            <person name="Pekov Y.A."/>
            <person name="Fokina V.V."/>
            <person name="Logacheva M.D."/>
            <person name="Sokolov S.L."/>
            <person name="Bragin E.Y."/>
            <person name="Ashapkin V.V."/>
            <person name="Donova M.V."/>
        </authorList>
    </citation>
    <scope>NUCLEOTIDE SEQUENCE [LARGE SCALE GENOMIC DNA]</scope>
    <source>
        <strain evidence="9 10">VKM Ac-2033D</strain>
    </source>
</reference>
<dbReference type="KEGG" id="psim:KR76_07090"/>
<comment type="similarity">
    <text evidence="8">Belongs to the DyP-type peroxidase family.</text>
</comment>
<evidence type="ECO:0000256" key="6">
    <source>
        <dbReference type="ARBA" id="ARBA00023002"/>
    </source>
</evidence>
<evidence type="ECO:0000256" key="5">
    <source>
        <dbReference type="ARBA" id="ARBA00022729"/>
    </source>
</evidence>
<dbReference type="Proteomes" id="UP000030300">
    <property type="component" value="Chromosome"/>
</dbReference>
<dbReference type="SUPFAM" id="SSF54909">
    <property type="entry name" value="Dimeric alpha+beta barrel"/>
    <property type="match status" value="1"/>
</dbReference>
<dbReference type="InterPro" id="IPR048328">
    <property type="entry name" value="Dyp_perox_C"/>
</dbReference>
<dbReference type="GO" id="GO:0005829">
    <property type="term" value="C:cytosol"/>
    <property type="evidence" value="ECO:0007669"/>
    <property type="project" value="TreeGrafter"/>
</dbReference>
<dbReference type="InterPro" id="IPR006314">
    <property type="entry name" value="Dyp_peroxidase"/>
</dbReference>
<protein>
    <submittedName>
        <fullName evidence="9">Putative Dyp-type peroxidase, associated with Cox17-like protein</fullName>
    </submittedName>
</protein>
<dbReference type="EMBL" id="CP009896">
    <property type="protein sequence ID" value="AIY16591.1"/>
    <property type="molecule type" value="Genomic_DNA"/>
</dbReference>
<dbReference type="InterPro" id="IPR011008">
    <property type="entry name" value="Dimeric_a/b-barrel"/>
</dbReference>
<dbReference type="STRING" id="2045.KR76_07090"/>
<keyword evidence="7" id="KW-0408">Iron</keyword>
<dbReference type="PROSITE" id="PS51404">
    <property type="entry name" value="DYP_PEROXIDASE"/>
    <property type="match status" value="1"/>
</dbReference>
<organism evidence="9 10">
    <name type="scientific">Nocardioides simplex</name>
    <name type="common">Arthrobacter simplex</name>
    <dbReference type="NCBI Taxonomy" id="2045"/>
    <lineage>
        <taxon>Bacteria</taxon>
        <taxon>Bacillati</taxon>
        <taxon>Actinomycetota</taxon>
        <taxon>Actinomycetes</taxon>
        <taxon>Propionibacteriales</taxon>
        <taxon>Nocardioidaceae</taxon>
        <taxon>Pimelobacter</taxon>
    </lineage>
</organism>
<accession>A0A0A1DGZ1</accession>
<evidence type="ECO:0000256" key="8">
    <source>
        <dbReference type="ARBA" id="ARBA00025737"/>
    </source>
</evidence>
<evidence type="ECO:0000256" key="4">
    <source>
        <dbReference type="ARBA" id="ARBA00022723"/>
    </source>
</evidence>
<dbReference type="OrthoDB" id="9781066at2"/>